<name>A0A9P4PVE6_9PLEO</name>
<comment type="caution">
    <text evidence="1">The sequence shown here is derived from an EMBL/GenBank/DDBJ whole genome shotgun (WGS) entry which is preliminary data.</text>
</comment>
<dbReference type="Proteomes" id="UP000799764">
    <property type="component" value="Unassembled WGS sequence"/>
</dbReference>
<accession>A0A9P4PVE6</accession>
<reference evidence="1" key="1">
    <citation type="journal article" date="2020" name="Stud. Mycol.">
        <title>101 Dothideomycetes genomes: a test case for predicting lifestyles and emergence of pathogens.</title>
        <authorList>
            <person name="Haridas S."/>
            <person name="Albert R."/>
            <person name="Binder M."/>
            <person name="Bloem J."/>
            <person name="Labutti K."/>
            <person name="Salamov A."/>
            <person name="Andreopoulos B."/>
            <person name="Baker S."/>
            <person name="Barry K."/>
            <person name="Bills G."/>
            <person name="Bluhm B."/>
            <person name="Cannon C."/>
            <person name="Castanera R."/>
            <person name="Culley D."/>
            <person name="Daum C."/>
            <person name="Ezra D."/>
            <person name="Gonzalez J."/>
            <person name="Henrissat B."/>
            <person name="Kuo A."/>
            <person name="Liang C."/>
            <person name="Lipzen A."/>
            <person name="Lutzoni F."/>
            <person name="Magnuson J."/>
            <person name="Mondo S."/>
            <person name="Nolan M."/>
            <person name="Ohm R."/>
            <person name="Pangilinan J."/>
            <person name="Park H.-J."/>
            <person name="Ramirez L."/>
            <person name="Alfaro M."/>
            <person name="Sun H."/>
            <person name="Tritt A."/>
            <person name="Yoshinaga Y."/>
            <person name="Zwiers L.-H."/>
            <person name="Turgeon B."/>
            <person name="Goodwin S."/>
            <person name="Spatafora J."/>
            <person name="Crous P."/>
            <person name="Grigoriev I."/>
        </authorList>
    </citation>
    <scope>NUCLEOTIDE SEQUENCE</scope>
    <source>
        <strain evidence="1">CBS 690.94</strain>
    </source>
</reference>
<evidence type="ECO:0000313" key="2">
    <source>
        <dbReference type="Proteomes" id="UP000799764"/>
    </source>
</evidence>
<protein>
    <submittedName>
        <fullName evidence="1">Uncharacterized protein</fullName>
    </submittedName>
</protein>
<proteinExistence type="predicted"/>
<dbReference type="AlphaFoldDB" id="A0A9P4PVE6"/>
<keyword evidence="2" id="KW-1185">Reference proteome</keyword>
<organism evidence="1 2">
    <name type="scientific">Karstenula rhodostoma CBS 690.94</name>
    <dbReference type="NCBI Taxonomy" id="1392251"/>
    <lineage>
        <taxon>Eukaryota</taxon>
        <taxon>Fungi</taxon>
        <taxon>Dikarya</taxon>
        <taxon>Ascomycota</taxon>
        <taxon>Pezizomycotina</taxon>
        <taxon>Dothideomycetes</taxon>
        <taxon>Pleosporomycetidae</taxon>
        <taxon>Pleosporales</taxon>
        <taxon>Massarineae</taxon>
        <taxon>Didymosphaeriaceae</taxon>
        <taxon>Karstenula</taxon>
    </lineage>
</organism>
<sequence length="156" mass="17240">MLFALVFGRFADVQAMIPQVGAKRNIPMCFCLLLLPRICMFSLWRGMERMIPGPVGRRIPGDGVWKWMVYLGQKSGETLCSFSLLYEGHASRLRAAGRCSMAMLSNHAVGIGRGLLIEKHKLYPHNDDRVCAFRMGECGAPSSVVKSKGGTCGCKR</sequence>
<gene>
    <name evidence="1" type="ORF">P171DRAFT_150070</name>
</gene>
<evidence type="ECO:0000313" key="1">
    <source>
        <dbReference type="EMBL" id="KAF2450947.1"/>
    </source>
</evidence>
<dbReference type="EMBL" id="MU001493">
    <property type="protein sequence ID" value="KAF2450947.1"/>
    <property type="molecule type" value="Genomic_DNA"/>
</dbReference>